<dbReference type="Gene3D" id="3.30.420.610">
    <property type="entry name" value="LOTUS domain-like"/>
    <property type="match status" value="1"/>
</dbReference>
<evidence type="ECO:0000313" key="2">
    <source>
        <dbReference type="EMBL" id="KAH8036612.1"/>
    </source>
</evidence>
<dbReference type="VEuPathDB" id="VectorBase:LOC119179364"/>
<dbReference type="EMBL" id="JABSTU010000002">
    <property type="protein sequence ID" value="KAH8036612.1"/>
    <property type="molecule type" value="Genomic_DNA"/>
</dbReference>
<dbReference type="InterPro" id="IPR025605">
    <property type="entry name" value="OST-HTH/LOTUS_dom"/>
</dbReference>
<dbReference type="InterPro" id="IPR041966">
    <property type="entry name" value="LOTUS-like"/>
</dbReference>
<protein>
    <recommendedName>
        <fullName evidence="1">HTH OST-type domain-containing protein</fullName>
    </recommendedName>
</protein>
<comment type="caution">
    <text evidence="2">The sequence shown here is derived from an EMBL/GenBank/DDBJ whole genome shotgun (WGS) entry which is preliminary data.</text>
</comment>
<evidence type="ECO:0000313" key="3">
    <source>
        <dbReference type="Proteomes" id="UP000821866"/>
    </source>
</evidence>
<reference evidence="2" key="1">
    <citation type="journal article" date="2020" name="Cell">
        <title>Large-Scale Comparative Analyses of Tick Genomes Elucidate Their Genetic Diversity and Vector Capacities.</title>
        <authorList>
            <consortium name="Tick Genome and Microbiome Consortium (TIGMIC)"/>
            <person name="Jia N."/>
            <person name="Wang J."/>
            <person name="Shi W."/>
            <person name="Du L."/>
            <person name="Sun Y."/>
            <person name="Zhan W."/>
            <person name="Jiang J.F."/>
            <person name="Wang Q."/>
            <person name="Zhang B."/>
            <person name="Ji P."/>
            <person name="Bell-Sakyi L."/>
            <person name="Cui X.M."/>
            <person name="Yuan T.T."/>
            <person name="Jiang B.G."/>
            <person name="Yang W.F."/>
            <person name="Lam T.T."/>
            <person name="Chang Q.C."/>
            <person name="Ding S.J."/>
            <person name="Wang X.J."/>
            <person name="Zhu J.G."/>
            <person name="Ruan X.D."/>
            <person name="Zhao L."/>
            <person name="Wei J.T."/>
            <person name="Ye R.Z."/>
            <person name="Que T.C."/>
            <person name="Du C.H."/>
            <person name="Zhou Y.H."/>
            <person name="Cheng J.X."/>
            <person name="Dai P.F."/>
            <person name="Guo W.B."/>
            <person name="Han X.H."/>
            <person name="Huang E.J."/>
            <person name="Li L.F."/>
            <person name="Wei W."/>
            <person name="Gao Y.C."/>
            <person name="Liu J.Z."/>
            <person name="Shao H.Z."/>
            <person name="Wang X."/>
            <person name="Wang C.C."/>
            <person name="Yang T.C."/>
            <person name="Huo Q.B."/>
            <person name="Li W."/>
            <person name="Chen H.Y."/>
            <person name="Chen S.E."/>
            <person name="Zhou L.G."/>
            <person name="Ni X.B."/>
            <person name="Tian J.H."/>
            <person name="Sheng Y."/>
            <person name="Liu T."/>
            <person name="Pan Y.S."/>
            <person name="Xia L.Y."/>
            <person name="Li J."/>
            <person name="Zhao F."/>
            <person name="Cao W.C."/>
        </authorList>
    </citation>
    <scope>NUCLEOTIDE SEQUENCE</scope>
    <source>
        <strain evidence="2">Rmic-2018</strain>
    </source>
</reference>
<proteinExistence type="predicted"/>
<sequence length="101" mass="11690">MKRFVWDMERLFKGLIAPKTLSMASLLQLYLTTFERPLDVADYGVCTLDDLLEALPRETFVVSLVQPYLILYSKVVQPPYPETLLDFSLTCYRLQCSTKAF</sequence>
<accession>A0A9J6ER08</accession>
<reference evidence="2" key="2">
    <citation type="submission" date="2021-09" db="EMBL/GenBank/DDBJ databases">
        <authorList>
            <person name="Jia N."/>
            <person name="Wang J."/>
            <person name="Shi W."/>
            <person name="Du L."/>
            <person name="Sun Y."/>
            <person name="Zhan W."/>
            <person name="Jiang J."/>
            <person name="Wang Q."/>
            <person name="Zhang B."/>
            <person name="Ji P."/>
            <person name="Sakyi L.B."/>
            <person name="Cui X."/>
            <person name="Yuan T."/>
            <person name="Jiang B."/>
            <person name="Yang W."/>
            <person name="Lam T.T.-Y."/>
            <person name="Chang Q."/>
            <person name="Ding S."/>
            <person name="Wang X."/>
            <person name="Zhu J."/>
            <person name="Ruan X."/>
            <person name="Zhao L."/>
            <person name="Wei J."/>
            <person name="Que T."/>
            <person name="Du C."/>
            <person name="Cheng J."/>
            <person name="Dai P."/>
            <person name="Han X."/>
            <person name="Huang E."/>
            <person name="Gao Y."/>
            <person name="Liu J."/>
            <person name="Shao H."/>
            <person name="Ye R."/>
            <person name="Li L."/>
            <person name="Wei W."/>
            <person name="Wang X."/>
            <person name="Wang C."/>
            <person name="Huo Q."/>
            <person name="Li W."/>
            <person name="Guo W."/>
            <person name="Chen H."/>
            <person name="Chen S."/>
            <person name="Zhou L."/>
            <person name="Zhou L."/>
            <person name="Ni X."/>
            <person name="Tian J."/>
            <person name="Zhou Y."/>
            <person name="Sheng Y."/>
            <person name="Liu T."/>
            <person name="Pan Y."/>
            <person name="Xia L."/>
            <person name="Li J."/>
            <person name="Zhao F."/>
            <person name="Cao W."/>
        </authorList>
    </citation>
    <scope>NUCLEOTIDE SEQUENCE</scope>
    <source>
        <strain evidence="2">Rmic-2018</strain>
        <tissue evidence="2">Larvae</tissue>
    </source>
</reference>
<organism evidence="2 3">
    <name type="scientific">Rhipicephalus microplus</name>
    <name type="common">Cattle tick</name>
    <name type="synonym">Boophilus microplus</name>
    <dbReference type="NCBI Taxonomy" id="6941"/>
    <lineage>
        <taxon>Eukaryota</taxon>
        <taxon>Metazoa</taxon>
        <taxon>Ecdysozoa</taxon>
        <taxon>Arthropoda</taxon>
        <taxon>Chelicerata</taxon>
        <taxon>Arachnida</taxon>
        <taxon>Acari</taxon>
        <taxon>Parasitiformes</taxon>
        <taxon>Ixodida</taxon>
        <taxon>Ixodoidea</taxon>
        <taxon>Ixodidae</taxon>
        <taxon>Rhipicephalinae</taxon>
        <taxon>Rhipicephalus</taxon>
        <taxon>Boophilus</taxon>
    </lineage>
</organism>
<dbReference type="Proteomes" id="UP000821866">
    <property type="component" value="Chromosome 10"/>
</dbReference>
<gene>
    <name evidence="2" type="ORF">HPB51_002150</name>
</gene>
<dbReference type="PROSITE" id="PS51644">
    <property type="entry name" value="HTH_OST"/>
    <property type="match status" value="1"/>
</dbReference>
<evidence type="ECO:0000259" key="1">
    <source>
        <dbReference type="PROSITE" id="PS51644"/>
    </source>
</evidence>
<dbReference type="AlphaFoldDB" id="A0A9J6ER08"/>
<name>A0A9J6ER08_RHIMP</name>
<keyword evidence="3" id="KW-1185">Reference proteome</keyword>
<feature type="domain" description="HTH OST-type" evidence="1">
    <location>
        <begin position="1"/>
        <end position="80"/>
    </location>
</feature>